<comment type="caution">
    <text evidence="2">The sequence shown here is derived from an EMBL/GenBank/DDBJ whole genome shotgun (WGS) entry which is preliminary data.</text>
</comment>
<dbReference type="GO" id="GO:0015074">
    <property type="term" value="P:DNA integration"/>
    <property type="evidence" value="ECO:0007669"/>
    <property type="project" value="InterPro"/>
</dbReference>
<dbReference type="AlphaFoldDB" id="T0ZX31"/>
<feature type="domain" description="Integrase catalytic" evidence="1">
    <location>
        <begin position="24"/>
        <end position="202"/>
    </location>
</feature>
<accession>T0ZX31</accession>
<dbReference type="PANTHER" id="PTHR35004">
    <property type="entry name" value="TRANSPOSASE RV3428C-RELATED"/>
    <property type="match status" value="1"/>
</dbReference>
<dbReference type="PANTHER" id="PTHR35004:SF7">
    <property type="entry name" value="INTEGRASE PROTEIN"/>
    <property type="match status" value="1"/>
</dbReference>
<feature type="non-terminal residue" evidence="2">
    <location>
        <position position="1"/>
    </location>
</feature>
<gene>
    <name evidence="2" type="ORF">B1B_10567</name>
</gene>
<protein>
    <submittedName>
        <fullName evidence="2">IstA2</fullName>
    </submittedName>
</protein>
<dbReference type="EMBL" id="AUZY01006899">
    <property type="protein sequence ID" value="EQD52781.1"/>
    <property type="molecule type" value="Genomic_DNA"/>
</dbReference>
<organism evidence="2">
    <name type="scientific">mine drainage metagenome</name>
    <dbReference type="NCBI Taxonomy" id="410659"/>
    <lineage>
        <taxon>unclassified sequences</taxon>
        <taxon>metagenomes</taxon>
        <taxon>ecological metagenomes</taxon>
    </lineage>
</organism>
<name>T0ZX31_9ZZZZ</name>
<evidence type="ECO:0000259" key="1">
    <source>
        <dbReference type="PROSITE" id="PS50994"/>
    </source>
</evidence>
<dbReference type="NCBIfam" id="NF033546">
    <property type="entry name" value="transpos_IS21"/>
    <property type="match status" value="1"/>
</dbReference>
<evidence type="ECO:0000313" key="2">
    <source>
        <dbReference type="EMBL" id="EQD52781.1"/>
    </source>
</evidence>
<reference evidence="2" key="1">
    <citation type="submission" date="2013-08" db="EMBL/GenBank/DDBJ databases">
        <authorList>
            <person name="Mendez C."/>
            <person name="Richter M."/>
            <person name="Ferrer M."/>
            <person name="Sanchez J."/>
        </authorList>
    </citation>
    <scope>NUCLEOTIDE SEQUENCE</scope>
</reference>
<proteinExistence type="predicted"/>
<sequence length="231" mass="25624">AVRVMVRELKAEIIEPPATAMVPQLHLPGKTAEVDFGDVWVILAGHRVKAKMFAMRLSASGKAFHEVYSGESQECFFDGHEKAFLAFGGIPGTIRYDNLTSAVTKVLIGRDRLENERFVAFRSHYGFAASYCTPGIDGAHEKGGIEGEVKRVRRRYLVPIPKGSTLTEINDKIHERVATDDKTRHIEYRHDTVEASFLEERQALSPLVAEPFGSAKILLLADTLPEHGKAP</sequence>
<dbReference type="PROSITE" id="PS50994">
    <property type="entry name" value="INTEGRASE"/>
    <property type="match status" value="1"/>
</dbReference>
<reference evidence="2" key="2">
    <citation type="journal article" date="2014" name="ISME J.">
        <title>Microbial stratification in low pH oxic and suboxic macroscopic growths along an acid mine drainage.</title>
        <authorList>
            <person name="Mendez-Garcia C."/>
            <person name="Mesa V."/>
            <person name="Sprenger R.R."/>
            <person name="Richter M."/>
            <person name="Diez M.S."/>
            <person name="Solano J."/>
            <person name="Bargiela R."/>
            <person name="Golyshina O.V."/>
            <person name="Manteca A."/>
            <person name="Ramos J.L."/>
            <person name="Gallego J.R."/>
            <person name="Llorente I."/>
            <person name="Martins Dos Santos V.A."/>
            <person name="Jensen O.N."/>
            <person name="Pelaez A.I."/>
            <person name="Sanchez J."/>
            <person name="Ferrer M."/>
        </authorList>
    </citation>
    <scope>NUCLEOTIDE SEQUENCE</scope>
</reference>
<dbReference type="InterPro" id="IPR001584">
    <property type="entry name" value="Integrase_cat-core"/>
</dbReference>